<dbReference type="AlphaFoldDB" id="A0A1C7MDF4"/>
<dbReference type="SUPFAM" id="SSF51430">
    <property type="entry name" value="NAD(P)-linked oxidoreductase"/>
    <property type="match status" value="1"/>
</dbReference>
<evidence type="ECO:0000256" key="2">
    <source>
        <dbReference type="ARBA" id="ARBA00010901"/>
    </source>
</evidence>
<dbReference type="EMBL" id="LUGG01000005">
    <property type="protein sequence ID" value="OBZ74930.1"/>
    <property type="molecule type" value="Genomic_DNA"/>
</dbReference>
<dbReference type="InterPro" id="IPR050523">
    <property type="entry name" value="AKR_Detox_Biosynth"/>
</dbReference>
<accession>A0A1C7MDF4</accession>
<name>A0A1C7MDF4_GRIFR</name>
<keyword evidence="5" id="KW-0175">Coiled coil</keyword>
<protein>
    <submittedName>
        <fullName evidence="7">Aflatoxin B1 aldehyde reductase member 3</fullName>
    </submittedName>
</protein>
<proteinExistence type="inferred from homology"/>
<feature type="domain" description="NADP-dependent oxidoreductase" evidence="6">
    <location>
        <begin position="153"/>
        <end position="469"/>
    </location>
</feature>
<dbReference type="PANTHER" id="PTHR43364">
    <property type="entry name" value="NADH-SPECIFIC METHYLGLYOXAL REDUCTASE-RELATED"/>
    <property type="match status" value="1"/>
</dbReference>
<dbReference type="Pfam" id="PF00248">
    <property type="entry name" value="Aldo_ket_red"/>
    <property type="match status" value="1"/>
</dbReference>
<comment type="similarity">
    <text evidence="2">Belongs to the ATPase inhibitor family.</text>
</comment>
<keyword evidence="8" id="KW-1185">Reference proteome</keyword>
<dbReference type="OrthoDB" id="2310150at2759"/>
<evidence type="ECO:0000256" key="1">
    <source>
        <dbReference type="ARBA" id="ARBA00004173"/>
    </source>
</evidence>
<keyword evidence="4" id="KW-0496">Mitochondrion</keyword>
<keyword evidence="3" id="KW-0560">Oxidoreductase</keyword>
<dbReference type="GO" id="GO:0005739">
    <property type="term" value="C:mitochondrion"/>
    <property type="evidence" value="ECO:0007669"/>
    <property type="project" value="UniProtKB-SubCell"/>
</dbReference>
<evidence type="ECO:0000256" key="5">
    <source>
        <dbReference type="SAM" id="Coils"/>
    </source>
</evidence>
<organism evidence="7 8">
    <name type="scientific">Grifola frondosa</name>
    <name type="common">Maitake</name>
    <name type="synonym">Polyporus frondosus</name>
    <dbReference type="NCBI Taxonomy" id="5627"/>
    <lineage>
        <taxon>Eukaryota</taxon>
        <taxon>Fungi</taxon>
        <taxon>Dikarya</taxon>
        <taxon>Basidiomycota</taxon>
        <taxon>Agaricomycotina</taxon>
        <taxon>Agaricomycetes</taxon>
        <taxon>Polyporales</taxon>
        <taxon>Grifolaceae</taxon>
        <taxon>Grifola</taxon>
    </lineage>
</organism>
<evidence type="ECO:0000259" key="6">
    <source>
        <dbReference type="Pfam" id="PF00248"/>
    </source>
</evidence>
<dbReference type="CDD" id="cd19075">
    <property type="entry name" value="AKR_AKR7A1-5"/>
    <property type="match status" value="1"/>
</dbReference>
<comment type="subcellular location">
    <subcellularLocation>
        <location evidence="1">Mitochondrion</location>
    </subcellularLocation>
</comment>
<evidence type="ECO:0000256" key="3">
    <source>
        <dbReference type="ARBA" id="ARBA00023002"/>
    </source>
</evidence>
<dbReference type="PANTHER" id="PTHR43364:SF4">
    <property type="entry name" value="NAD(P)-LINKED OXIDOREDUCTASE SUPERFAMILY PROTEIN"/>
    <property type="match status" value="1"/>
</dbReference>
<comment type="caution">
    <text evidence="7">The sequence shown here is derived from an EMBL/GenBank/DDBJ whole genome shotgun (WGS) entry which is preliminary data.</text>
</comment>
<dbReference type="InterPro" id="IPR007648">
    <property type="entry name" value="ATPase_inhibitor_mt"/>
</dbReference>
<dbReference type="InterPro" id="IPR036812">
    <property type="entry name" value="NAD(P)_OxRdtase_dom_sf"/>
</dbReference>
<evidence type="ECO:0000313" key="7">
    <source>
        <dbReference type="EMBL" id="OBZ74930.1"/>
    </source>
</evidence>
<dbReference type="Proteomes" id="UP000092993">
    <property type="component" value="Unassembled WGS sequence"/>
</dbReference>
<feature type="coiled-coil region" evidence="5">
    <location>
        <begin position="43"/>
        <end position="84"/>
    </location>
</feature>
<dbReference type="Gene3D" id="3.20.20.100">
    <property type="entry name" value="NADP-dependent oxidoreductase domain"/>
    <property type="match status" value="1"/>
</dbReference>
<evidence type="ECO:0000313" key="8">
    <source>
        <dbReference type="Proteomes" id="UP000092993"/>
    </source>
</evidence>
<gene>
    <name evidence="7" type="primary">AKR7A3</name>
    <name evidence="7" type="ORF">A0H81_05189</name>
</gene>
<dbReference type="Pfam" id="PF04568">
    <property type="entry name" value="IATP"/>
    <property type="match status" value="1"/>
</dbReference>
<evidence type="ECO:0000256" key="4">
    <source>
        <dbReference type="ARBA" id="ARBA00023128"/>
    </source>
</evidence>
<dbReference type="GO" id="GO:0016491">
    <property type="term" value="F:oxidoreductase activity"/>
    <property type="evidence" value="ECO:0007669"/>
    <property type="project" value="UniProtKB-KW"/>
</dbReference>
<dbReference type="STRING" id="5627.A0A1C7MDF4"/>
<reference evidence="7 8" key="1">
    <citation type="submission" date="2016-03" db="EMBL/GenBank/DDBJ databases">
        <title>Whole genome sequencing of Grifola frondosa 9006-11.</title>
        <authorList>
            <person name="Min B."/>
            <person name="Park H."/>
            <person name="Kim J.-G."/>
            <person name="Cho H."/>
            <person name="Oh Y.-L."/>
            <person name="Kong W.-S."/>
            <person name="Choi I.-G."/>
        </authorList>
    </citation>
    <scope>NUCLEOTIDE SEQUENCE [LARGE SCALE GENOMIC DNA]</scope>
    <source>
        <strain evidence="7 8">9006-11</strain>
    </source>
</reference>
<dbReference type="GO" id="GO:0042030">
    <property type="term" value="F:ATPase inhibitor activity"/>
    <property type="evidence" value="ECO:0007669"/>
    <property type="project" value="InterPro"/>
</dbReference>
<sequence>MLTRITARSVLRMPRVSPVATRFYTEQLAFNKKEKAHEDQYARQHEKEQLEKLKAQIEKKKAELAELQKQHDEATAKKSEIRMSSECSECKLDVILTSSPTCRDVSSPMGMRLPVKILAYKYLDPLFRQTSPVSLSHPVSAMTSANQKSELNIVMGAMTFGAPGQEGARVNDLKDVEAILDVFQAHGHYEIDTAQTYCGGTSEEYLGKIDWKKRGLKMDTKLYPNISNVRLQRPGKPPISHSPEDLRHYLDVSLKALNTNQLDMWYLHGPDRTTPYEVTLKAVNELYKEGKFKRFGISNFMSWEVAEIVGICKANGYIQPTAYQGLYNAIHRKVEPELFPCLRKFGISFYEFNPLGGGFFTGRYHSSNESVEPGSRFDPTVGQGKTYRTRYWNEAYFKAVAAIEQVAQVHNLTMAEIALRWISHHSLMKREYGDAVLIGASSLKHIEQNLIDLEKGPLPEGVLKVLDEAWLSVMPYASNYFH</sequence>
<dbReference type="OMA" id="YKSWEVA"/>
<dbReference type="InterPro" id="IPR023210">
    <property type="entry name" value="NADP_OxRdtase_dom"/>
</dbReference>
<dbReference type="Gene3D" id="1.20.5.500">
    <property type="entry name" value="Single helix bin"/>
    <property type="match status" value="1"/>
</dbReference>